<evidence type="ECO:0000256" key="1">
    <source>
        <dbReference type="ARBA" id="ARBA00022729"/>
    </source>
</evidence>
<dbReference type="InParanoid" id="D2W408"/>
<feature type="transmembrane region" description="Helical" evidence="4">
    <location>
        <begin position="1738"/>
        <end position="1766"/>
    </location>
</feature>
<sequence>MCTENEKCTCFVGYVNQYCNETASIENLFAGYSIVSRAGIYVTERDINTTGNIATTSSLLRQDSPFGIYVNDGLVIHEQDSFASNLVTQAMVLFDPSRFTPIYDFILNDGSIPYLEVKSGGTYKLTAGWKGPSKVVISTVDRVIFAIFGDNFVSENVEVVFTECASPYNLYWIVDKTAKISGNFKGNLIARSITASNAVITGTIFSISTTVNPILKNVSFTPLDNFDPYKGFSIEPQCSFTYCYGIESRNSSVCAGIGNCVGYDSCSCPNGYGFDCSVGMCNGVLSTDSSVCSGHGTCSSNICSCDSGFSGSDCSITTCNGILNSNNASCNSNGLCKYSNTCICKIGYKGTYCNEIETRPVISPLAGYSIILSGSSIYLKSLKYIDLSGSIAIVGSKIEPTSYYHPSIWGEILPTNYYRMEGAAKLHKNDWEANQAVSTALSLVQKLSALPCNYTFGLNVPNLYINQGGVYCFPNGWIGPSKVVINGPERVVFKTGYLNYNNFEVTMISNASPSSVFWIATQFLISGDFKGTLMAPYGDIVSGSKITGTISRGSCIGPNICNCSNGYYGSQCEFTTCYSVPMNSSSVCSGNGTCYSFNNCTCFTGFYDSTCSCKIGTDCTIRNTSYIDNSTVVSNTTNWNVTSNSNSTNTTSPTNTTVIVVNSNCTSSLNCSGHGVCKNSKCSCYSTSTAGYWTGYWCNQCKPGYYGDQCLTYFGSTVRITADFKGLQFYMYSPPNKTDVKISCSKLLFSVDVANNLYGLERDISCSYVDKTSGLFMITFGSFDFTVYPGSTIKLNMLVFDNVPAFAWNSFTVAYPQNMTTIAPVAALKIPPLDTFSSCDAIPVDGSLSYSVDRKPLKYYWSVVNASSMTDVFAVMTAQPNFMVSAELAPGSYKIKLQVYSVYLNKFSTPVYSKTFTKATKPLPSLSIFKDETIIERFTYQFPLTIRKSITTSSCQSEFDKVEVEWKKESGSAIEFKEDSYNNLVIPGVKYFEESTYIFKVSAFYSSDPSLTVSTTVRLNVLTPNITLGVLQLEAKGDHTLLKVDYSDPETLINSDIVSVWTWSCIDHSSQKLLSFLQSVSESKSTIFNVTTQLFDVVPSSIHLRLKVEKFNGKSLTKDTIINFNNIPPLVNVINIEPKSSVVVRGQLLTVQVLVSSSAISAISNSVVWTLDAIKVDKSQVSEQTLDDKRTSTVYIDTSNLVEGSEHFVSLFTYDASKGTSSESSYGFQIAVSPKPCECAVLPPYGSALDTDFNFICYNCKSEENHIDLRYGFIDDRSGLKVPLYNLGEVYSSKLPAPFEGSKLTCFFEMVDTTTGAFTTVYKDVKIEKPVVSEIEQVQNFVKLWSELSTYYSQEGEFGKSFYQSASTSRTDSVLVIDAFKHITKSSRDLSIICQNGYDLSGVCKCQDGYIGRNCDISIRDFSNIQKRKLQILNGIISIANNTVVTINDDYVGLLAFAIDSLLVNYPYLNSDTISESLTTLNTFLTYSLGIDGLKVANGVETLLLNCIKSARDYIIDRQYVVDQSSNSAKLLSALMKSSKLIARSNAVGSPLTHFNGPFYSIVLNRHTLFNFPYNIYDNSTLTSVEIEPFVDLNYVMSYISQKYFVYALSVTQDIYSLQSRLSLSHLNEDSDRESSNLISPIVSLSFSDVPVDFGGGNNIIYYNIPINKTHYEQFIVDQLDVTHVSRSFECGNFRDGSSEIRKECTLVSITEEIARCRCSKLTNVFIIETKVSSSVSYLLVAIFLSIVVGLCCIGLFIGLTAIFCYKARQRRKIHDDHIVLCENQSNSSIENSTESVSTTPREKKEKPQQTTNLIELKSNQVVPADQDLVDF</sequence>
<dbReference type="GeneID" id="8860497"/>
<dbReference type="EMBL" id="GG738936">
    <property type="protein sequence ID" value="EFC36178.1"/>
    <property type="molecule type" value="Genomic_DNA"/>
</dbReference>
<dbReference type="eggNOG" id="KOG1225">
    <property type="taxonomic scope" value="Eukaryota"/>
</dbReference>
<reference evidence="7 8" key="1">
    <citation type="journal article" date="2010" name="Cell">
        <title>The genome of Naegleria gruberi illuminates early eukaryotic versatility.</title>
        <authorList>
            <person name="Fritz-Laylin L.K."/>
            <person name="Prochnik S.E."/>
            <person name="Ginger M.L."/>
            <person name="Dacks J.B."/>
            <person name="Carpenter M.L."/>
            <person name="Field M.C."/>
            <person name="Kuo A."/>
            <person name="Paredez A."/>
            <person name="Chapman J."/>
            <person name="Pham J."/>
            <person name="Shu S."/>
            <person name="Neupane R."/>
            <person name="Cipriano M."/>
            <person name="Mancuso J."/>
            <person name="Tu H."/>
            <person name="Salamov A."/>
            <person name="Lindquist E."/>
            <person name="Shapiro H."/>
            <person name="Lucas S."/>
            <person name="Grigoriev I.V."/>
            <person name="Cande W.Z."/>
            <person name="Fulton C."/>
            <person name="Rokhsar D.S."/>
            <person name="Dawson S.C."/>
        </authorList>
    </citation>
    <scope>NUCLEOTIDE SEQUENCE [LARGE SCALE GENOMIC DNA]</scope>
    <source>
        <strain evidence="7 8">NEG-M</strain>
    </source>
</reference>
<keyword evidence="4" id="KW-0812">Transmembrane</keyword>
<evidence type="ECO:0000256" key="2">
    <source>
        <dbReference type="ARBA" id="ARBA00023157"/>
    </source>
</evidence>
<dbReference type="RefSeq" id="XP_002668922.1">
    <property type="nucleotide sequence ID" value="XM_002668876.1"/>
</dbReference>
<dbReference type="Pfam" id="PF02010">
    <property type="entry name" value="REJ"/>
    <property type="match status" value="1"/>
</dbReference>
<dbReference type="VEuPathDB" id="AmoebaDB:NAEGRDRAFT_76139"/>
<dbReference type="PROSITE" id="PS01186">
    <property type="entry name" value="EGF_2"/>
    <property type="match status" value="1"/>
</dbReference>
<dbReference type="InterPro" id="IPR013111">
    <property type="entry name" value="EGF_extracell"/>
</dbReference>
<dbReference type="InterPro" id="IPR002859">
    <property type="entry name" value="PKD/REJ-like"/>
</dbReference>
<name>D2W408_NAEGR</name>
<dbReference type="SMART" id="SM00181">
    <property type="entry name" value="EGF"/>
    <property type="match status" value="5"/>
</dbReference>
<evidence type="ECO:0000259" key="6">
    <source>
        <dbReference type="PROSITE" id="PS01186"/>
    </source>
</evidence>
<dbReference type="Gene3D" id="2.10.25.10">
    <property type="entry name" value="Laminin"/>
    <property type="match status" value="2"/>
</dbReference>
<evidence type="ECO:0000313" key="8">
    <source>
        <dbReference type="Proteomes" id="UP000006671"/>
    </source>
</evidence>
<keyword evidence="8" id="KW-1185">Reference proteome</keyword>
<organism evidence="8">
    <name type="scientific">Naegleria gruberi</name>
    <name type="common">Amoeba</name>
    <dbReference type="NCBI Taxonomy" id="5762"/>
    <lineage>
        <taxon>Eukaryota</taxon>
        <taxon>Discoba</taxon>
        <taxon>Heterolobosea</taxon>
        <taxon>Tetramitia</taxon>
        <taxon>Eutetramitia</taxon>
        <taxon>Vahlkampfiidae</taxon>
        <taxon>Naegleria</taxon>
    </lineage>
</organism>
<proteinExistence type="predicted"/>
<keyword evidence="1" id="KW-0732">Signal</keyword>
<keyword evidence="2" id="KW-1015">Disulfide bond</keyword>
<feature type="domain" description="EGF-like" evidence="5 6">
    <location>
        <begin position="342"/>
        <end position="353"/>
    </location>
</feature>
<accession>D2W408</accession>
<dbReference type="InterPro" id="IPR009030">
    <property type="entry name" value="Growth_fac_rcpt_cys_sf"/>
</dbReference>
<feature type="compositionally biased region" description="Polar residues" evidence="3">
    <location>
        <begin position="1791"/>
        <end position="1800"/>
    </location>
</feature>
<dbReference type="PANTHER" id="PTHR14949:SF56">
    <property type="entry name" value="EGF-LIKE-DOMAIN, MULTIPLE 7"/>
    <property type="match status" value="1"/>
</dbReference>
<dbReference type="InterPro" id="IPR000742">
    <property type="entry name" value="EGF"/>
</dbReference>
<dbReference type="PROSITE" id="PS00022">
    <property type="entry name" value="EGF_1"/>
    <property type="match status" value="1"/>
</dbReference>
<evidence type="ECO:0000259" key="5">
    <source>
        <dbReference type="PROSITE" id="PS00022"/>
    </source>
</evidence>
<dbReference type="Proteomes" id="UP000006671">
    <property type="component" value="Unassembled WGS sequence"/>
</dbReference>
<evidence type="ECO:0000256" key="4">
    <source>
        <dbReference type="SAM" id="Phobius"/>
    </source>
</evidence>
<dbReference type="Pfam" id="PF07974">
    <property type="entry name" value="EGF_2"/>
    <property type="match status" value="1"/>
</dbReference>
<dbReference type="SUPFAM" id="SSF57184">
    <property type="entry name" value="Growth factor receptor domain"/>
    <property type="match status" value="1"/>
</dbReference>
<keyword evidence="4" id="KW-1133">Transmembrane helix</keyword>
<gene>
    <name evidence="7" type="ORF">NAEGRDRAFT_76139</name>
</gene>
<keyword evidence="4" id="KW-0472">Membrane</keyword>
<dbReference type="KEGG" id="ngr:NAEGRDRAFT_76139"/>
<evidence type="ECO:0000313" key="7">
    <source>
        <dbReference type="EMBL" id="EFC36178.1"/>
    </source>
</evidence>
<evidence type="ECO:0000256" key="3">
    <source>
        <dbReference type="SAM" id="MobiDB-lite"/>
    </source>
</evidence>
<dbReference type="InterPro" id="IPR050969">
    <property type="entry name" value="Dev_Signal_Modulators"/>
</dbReference>
<dbReference type="OrthoDB" id="283575at2759"/>
<dbReference type="PANTHER" id="PTHR14949">
    <property type="entry name" value="EGF-LIKE-DOMAIN, MULTIPLE 7, 8"/>
    <property type="match status" value="1"/>
</dbReference>
<protein>
    <submittedName>
        <fullName evidence="7">Predicted protein</fullName>
    </submittedName>
</protein>
<feature type="region of interest" description="Disordered" evidence="3">
    <location>
        <begin position="1791"/>
        <end position="1811"/>
    </location>
</feature>